<sequence length="354" mass="40917">MLIDTAVSFRLNNDSEIYEANNNQIKKINKNITCEKMKTVSNETETIVTNDISTWSYFLKNDIKWKNAVILVVLHIIAIYGFITFPYIERYKTVLYMQFMIIFSGFGVTCGAHRFWSHRSFSAKLPLRILLATCFISASQVPVSAWVREHRVHHKFSETNADPHDSRRGFFFSHCGWLMLDKHPAVLQKSKTINMSDIEADPVVTFTDRYFKFLKLIVMFTTVAIPVYCWNESWYYAVMSQFLKFIYNSHSTWCLNSVAHMWGYKPYNRSIASADNSFVHLVTYGEGCHNYHHTFPSDYSTPEIGIGGFDVTTKLIHFFAKIGWAYNLKKSSTSLVERTIRSRGDANILSSALI</sequence>
<evidence type="ECO:0000313" key="15">
    <source>
        <dbReference type="Proteomes" id="UP000695007"/>
    </source>
</evidence>
<evidence type="ECO:0000259" key="14">
    <source>
        <dbReference type="Pfam" id="PF00487"/>
    </source>
</evidence>
<evidence type="ECO:0000256" key="4">
    <source>
        <dbReference type="ARBA" id="ARBA00022692"/>
    </source>
</evidence>
<keyword evidence="8" id="KW-0408">Iron</keyword>
<evidence type="ECO:0000256" key="13">
    <source>
        <dbReference type="SAM" id="Phobius"/>
    </source>
</evidence>
<comment type="similarity">
    <text evidence="2 12">Belongs to the fatty acid desaturase type 1 family.</text>
</comment>
<keyword evidence="10 13" id="KW-0472">Membrane</keyword>
<evidence type="ECO:0000256" key="3">
    <source>
        <dbReference type="ARBA" id="ARBA00022516"/>
    </source>
</evidence>
<gene>
    <name evidence="16" type="primary">LOC105368134</name>
</gene>
<keyword evidence="11 12" id="KW-0275">Fatty acid biosynthesis</keyword>
<keyword evidence="6 13" id="KW-1133">Transmembrane helix</keyword>
<dbReference type="RefSeq" id="XP_011505368.1">
    <property type="nucleotide sequence ID" value="XM_011507066.1"/>
</dbReference>
<feature type="domain" description="Fatty acid desaturase" evidence="14">
    <location>
        <begin position="101"/>
        <end position="297"/>
    </location>
</feature>
<organism evidence="15 16">
    <name type="scientific">Ceratosolen solmsi marchali</name>
    <dbReference type="NCBI Taxonomy" id="326594"/>
    <lineage>
        <taxon>Eukaryota</taxon>
        <taxon>Metazoa</taxon>
        <taxon>Ecdysozoa</taxon>
        <taxon>Arthropoda</taxon>
        <taxon>Hexapoda</taxon>
        <taxon>Insecta</taxon>
        <taxon>Pterygota</taxon>
        <taxon>Neoptera</taxon>
        <taxon>Endopterygota</taxon>
        <taxon>Hymenoptera</taxon>
        <taxon>Apocrita</taxon>
        <taxon>Proctotrupomorpha</taxon>
        <taxon>Chalcidoidea</taxon>
        <taxon>Agaonidae</taxon>
        <taxon>Agaoninae</taxon>
        <taxon>Ceratosolen</taxon>
    </lineage>
</organism>
<dbReference type="InterPro" id="IPR015876">
    <property type="entry name" value="Acyl-CoA_DS"/>
</dbReference>
<protein>
    <submittedName>
        <fullName evidence="16">Stearoyl-CoA desaturase 5-like</fullName>
    </submittedName>
</protein>
<comment type="subcellular location">
    <subcellularLocation>
        <location evidence="1">Membrane</location>
        <topology evidence="1">Multi-pass membrane protein</topology>
    </subcellularLocation>
</comment>
<keyword evidence="15" id="KW-1185">Reference proteome</keyword>
<feature type="transmembrane region" description="Helical" evidence="13">
    <location>
        <begin position="68"/>
        <end position="88"/>
    </location>
</feature>
<dbReference type="KEGG" id="csol:105368134"/>
<evidence type="ECO:0000256" key="10">
    <source>
        <dbReference type="ARBA" id="ARBA00023136"/>
    </source>
</evidence>
<dbReference type="GO" id="GO:0005789">
    <property type="term" value="C:endoplasmic reticulum membrane"/>
    <property type="evidence" value="ECO:0007669"/>
    <property type="project" value="TreeGrafter"/>
</dbReference>
<evidence type="ECO:0000256" key="12">
    <source>
        <dbReference type="RuleBase" id="RU000581"/>
    </source>
</evidence>
<dbReference type="AlphaFoldDB" id="A0AAJ6YVY5"/>
<dbReference type="GO" id="GO:0004768">
    <property type="term" value="F:stearoyl-CoA 9-desaturase activity"/>
    <property type="evidence" value="ECO:0007669"/>
    <property type="project" value="TreeGrafter"/>
</dbReference>
<dbReference type="GO" id="GO:0006636">
    <property type="term" value="P:unsaturated fatty acid biosynthetic process"/>
    <property type="evidence" value="ECO:0007669"/>
    <property type="project" value="TreeGrafter"/>
</dbReference>
<dbReference type="CDD" id="cd03505">
    <property type="entry name" value="Delta9-FADS-like"/>
    <property type="match status" value="1"/>
</dbReference>
<evidence type="ECO:0000256" key="11">
    <source>
        <dbReference type="ARBA" id="ARBA00023160"/>
    </source>
</evidence>
<evidence type="ECO:0000313" key="16">
    <source>
        <dbReference type="RefSeq" id="XP_011505368.1"/>
    </source>
</evidence>
<evidence type="ECO:0000256" key="7">
    <source>
        <dbReference type="ARBA" id="ARBA00023002"/>
    </source>
</evidence>
<evidence type="ECO:0000256" key="1">
    <source>
        <dbReference type="ARBA" id="ARBA00004141"/>
    </source>
</evidence>
<dbReference type="Pfam" id="PF00487">
    <property type="entry name" value="FA_desaturase"/>
    <property type="match status" value="1"/>
</dbReference>
<evidence type="ECO:0000256" key="2">
    <source>
        <dbReference type="ARBA" id="ARBA00009295"/>
    </source>
</evidence>
<feature type="transmembrane region" description="Helical" evidence="13">
    <location>
        <begin position="210"/>
        <end position="230"/>
    </location>
</feature>
<keyword evidence="9" id="KW-0443">Lipid metabolism</keyword>
<keyword evidence="7 12" id="KW-0560">Oxidoreductase</keyword>
<keyword evidence="5" id="KW-0276">Fatty acid metabolism</keyword>
<evidence type="ECO:0000256" key="6">
    <source>
        <dbReference type="ARBA" id="ARBA00022989"/>
    </source>
</evidence>
<keyword evidence="4 12" id="KW-0812">Transmembrane</keyword>
<name>A0AAJ6YVY5_9HYME</name>
<proteinExistence type="inferred from homology"/>
<evidence type="ECO:0000256" key="8">
    <source>
        <dbReference type="ARBA" id="ARBA00023004"/>
    </source>
</evidence>
<evidence type="ECO:0000256" key="9">
    <source>
        <dbReference type="ARBA" id="ARBA00023098"/>
    </source>
</evidence>
<comment type="domain">
    <text evidence="12">The histidine box domains are involved in binding the catalytic metal ions.</text>
</comment>
<accession>A0AAJ6YVY5</accession>
<dbReference type="PRINTS" id="PR00075">
    <property type="entry name" value="FACDDSATRASE"/>
</dbReference>
<feature type="transmembrane region" description="Helical" evidence="13">
    <location>
        <begin position="94"/>
        <end position="115"/>
    </location>
</feature>
<dbReference type="GO" id="GO:0005506">
    <property type="term" value="F:iron ion binding"/>
    <property type="evidence" value="ECO:0007669"/>
    <property type="project" value="TreeGrafter"/>
</dbReference>
<dbReference type="PANTHER" id="PTHR11351">
    <property type="entry name" value="ACYL-COA DESATURASE"/>
    <property type="match status" value="1"/>
</dbReference>
<reference evidence="16" key="1">
    <citation type="submission" date="2025-08" db="UniProtKB">
        <authorList>
            <consortium name="RefSeq"/>
        </authorList>
    </citation>
    <scope>IDENTIFICATION</scope>
</reference>
<comment type="cofactor">
    <cofactor evidence="12">
        <name>Fe(2+)</name>
        <dbReference type="ChEBI" id="CHEBI:29033"/>
    </cofactor>
</comment>
<dbReference type="InterPro" id="IPR005804">
    <property type="entry name" value="FA_desaturase_dom"/>
</dbReference>
<dbReference type="GeneID" id="105368134"/>
<dbReference type="Proteomes" id="UP000695007">
    <property type="component" value="Unplaced"/>
</dbReference>
<dbReference type="PANTHER" id="PTHR11351:SF21">
    <property type="entry name" value="GH07782P"/>
    <property type="match status" value="1"/>
</dbReference>
<evidence type="ECO:0000256" key="5">
    <source>
        <dbReference type="ARBA" id="ARBA00022832"/>
    </source>
</evidence>
<keyword evidence="3 12" id="KW-0444">Lipid biosynthesis</keyword>